<accession>A0A6P8Z682</accession>
<evidence type="ECO:0000313" key="1">
    <source>
        <dbReference type="Proteomes" id="UP000515158"/>
    </source>
</evidence>
<dbReference type="CDD" id="cd22343">
    <property type="entry name" value="PDDEXK_lambda_exonuclease-like"/>
    <property type="match status" value="1"/>
</dbReference>
<dbReference type="InterPro" id="IPR011604">
    <property type="entry name" value="PDDEXK-like_dom_sf"/>
</dbReference>
<reference evidence="2" key="1">
    <citation type="submission" date="2025-08" db="UniProtKB">
        <authorList>
            <consortium name="RefSeq"/>
        </authorList>
    </citation>
    <scope>IDENTIFICATION</scope>
    <source>
        <tissue evidence="2">Total insect</tissue>
    </source>
</reference>
<dbReference type="GO" id="GO:0006281">
    <property type="term" value="P:DNA repair"/>
    <property type="evidence" value="ECO:0007669"/>
    <property type="project" value="UniProtKB-ARBA"/>
</dbReference>
<dbReference type="PANTHER" id="PTHR46609">
    <property type="entry name" value="EXONUCLEASE, PHAGE-TYPE/RECB, C-TERMINAL DOMAIN-CONTAINING PROTEIN"/>
    <property type="match status" value="1"/>
</dbReference>
<dbReference type="OrthoDB" id="6155932at2759"/>
<organism evidence="2">
    <name type="scientific">Thrips palmi</name>
    <name type="common">Melon thrips</name>
    <dbReference type="NCBI Taxonomy" id="161013"/>
    <lineage>
        <taxon>Eukaryota</taxon>
        <taxon>Metazoa</taxon>
        <taxon>Ecdysozoa</taxon>
        <taxon>Arthropoda</taxon>
        <taxon>Hexapoda</taxon>
        <taxon>Insecta</taxon>
        <taxon>Pterygota</taxon>
        <taxon>Neoptera</taxon>
        <taxon>Paraneoptera</taxon>
        <taxon>Thysanoptera</taxon>
        <taxon>Terebrantia</taxon>
        <taxon>Thripoidea</taxon>
        <taxon>Thripidae</taxon>
        <taxon>Thrips</taxon>
    </lineage>
</organism>
<dbReference type="InterPro" id="IPR051703">
    <property type="entry name" value="NF-kappa-B_Signaling_Reg"/>
</dbReference>
<dbReference type="PANTHER" id="PTHR46609:SF8">
    <property type="entry name" value="YQAJ VIRAL RECOMBINASE DOMAIN-CONTAINING PROTEIN"/>
    <property type="match status" value="1"/>
</dbReference>
<protein>
    <submittedName>
        <fullName evidence="2">Uncharacterized protein LOC117647825</fullName>
    </submittedName>
</protein>
<gene>
    <name evidence="2" type="primary">LOC117647825</name>
</gene>
<dbReference type="Gene3D" id="3.90.320.10">
    <property type="match status" value="1"/>
</dbReference>
<dbReference type="SUPFAM" id="SSF52980">
    <property type="entry name" value="Restriction endonuclease-like"/>
    <property type="match status" value="1"/>
</dbReference>
<dbReference type="KEGG" id="tpal:117647825"/>
<keyword evidence="1" id="KW-1185">Reference proteome</keyword>
<dbReference type="InterPro" id="IPR011335">
    <property type="entry name" value="Restrct_endonuc-II-like"/>
</dbReference>
<dbReference type="AlphaFoldDB" id="A0A6P8Z682"/>
<sequence>MKASMEKKFYKVKVAISIPSGNIKFCQCECGAQALRRCCHISGLLLHVWCHVRINGFEAVSCTSLPSYWNAGSLKTNPGRIKDNRYDSVKLDVERRAKFDTRPTRDQSTLASQADLRSFVAYLTGNPYKTLWQMHIPLTYEDYSWKDVTMKERLVLRILSKTLIKSLATVDPNPEVMREVFSGTSHGMRVFEFMDTVGQGDNSKWLAARGLRLTASITYKVLHFEQEKAKRSFLRQHLWGLKNDKEETGEKSDTGTPPAIAHGKAYEKKGVQSTCSIGKYLTALFLLMTSILRLQCSSPSGNQVPFQPKIVVPENYEDVLTAKQKSSFCLRKNLNGDIVLKEEHSYYYQVQFSLGILGLEDADFVIYTLKGILVIPIQFDPNWWNEKADKLKKIHHKLIAPEYFLMRTPRNLLPFTKVNVDKKIPNKLLKELVGCGDFNLLKILIKTEGLDTFKELIESEDLHLLTECIEREDLDSLKELVESDQLIHSASEETFSSKKKDFFNDTESLKYDESDDEDSNPDKWFFADCESYVNAKSENHKTVFRSGSAAPDKTVLGQDCDALSETYDGDGCAEKAASDNSEGSEDCVAYSVDEGNAESDNSDNSVGSLNSVAYSVTFDEEGNAYF</sequence>
<dbReference type="GeneID" id="117647825"/>
<evidence type="ECO:0000313" key="2">
    <source>
        <dbReference type="RefSeq" id="XP_034245685.1"/>
    </source>
</evidence>
<dbReference type="InParanoid" id="A0A6P8Z682"/>
<dbReference type="Proteomes" id="UP000515158">
    <property type="component" value="Unplaced"/>
</dbReference>
<name>A0A6P8Z682_THRPL</name>
<proteinExistence type="predicted"/>
<dbReference type="RefSeq" id="XP_034245685.1">
    <property type="nucleotide sequence ID" value="XM_034389794.1"/>
</dbReference>